<reference evidence="3 4" key="1">
    <citation type="submission" date="2019-02" db="EMBL/GenBank/DDBJ databases">
        <authorList>
            <person name="Manzano-Marin A."/>
            <person name="Manzano-Marin A."/>
        </authorList>
    </citation>
    <scope>NUCLEOTIDE SEQUENCE [LARGE SCALE GENOMIC DNA]</scope>
    <source>
        <strain evidence="3 4">BuCilaricifoliae</strain>
    </source>
</reference>
<evidence type="ECO:0000256" key="1">
    <source>
        <dbReference type="ARBA" id="ARBA00005578"/>
    </source>
</evidence>
<comment type="similarity">
    <text evidence="1 2">Belongs to the BolA/IbaG family.</text>
</comment>
<organism evidence="3 4">
    <name type="scientific">Buchnera aphidicola</name>
    <name type="common">Cinara laricifoliae</name>
    <dbReference type="NCBI Taxonomy" id="2518977"/>
    <lineage>
        <taxon>Bacteria</taxon>
        <taxon>Pseudomonadati</taxon>
        <taxon>Pseudomonadota</taxon>
        <taxon>Gammaproteobacteria</taxon>
        <taxon>Enterobacterales</taxon>
        <taxon>Erwiniaceae</taxon>
        <taxon>Buchnera</taxon>
    </lineage>
</organism>
<evidence type="ECO:0000313" key="4">
    <source>
        <dbReference type="Proteomes" id="UP000294349"/>
    </source>
</evidence>
<gene>
    <name evidence="3" type="primary">bolA</name>
    <name evidence="3" type="ORF">BUCILAFE3058_304</name>
</gene>
<dbReference type="RefSeq" id="WP_154061627.1">
    <property type="nucleotide sequence ID" value="NZ_LR217717.1"/>
</dbReference>
<dbReference type="OrthoDB" id="9801469at2"/>
<keyword evidence="3" id="KW-0238">DNA-binding</keyword>
<protein>
    <submittedName>
        <fullName evidence="3">DNA-binding transcriptional regulator BolA</fullName>
    </submittedName>
</protein>
<dbReference type="EMBL" id="LR217717">
    <property type="protein sequence ID" value="VFP83781.1"/>
    <property type="molecule type" value="Genomic_DNA"/>
</dbReference>
<dbReference type="InterPro" id="IPR036065">
    <property type="entry name" value="BolA-like_sf"/>
</dbReference>
<dbReference type="SUPFAM" id="SSF82657">
    <property type="entry name" value="BolA-like"/>
    <property type="match status" value="1"/>
</dbReference>
<dbReference type="InterPro" id="IPR050961">
    <property type="entry name" value="BolA/IbaG_stress_morph_reg"/>
</dbReference>
<sequence>MKKIIEKKIMSTLNIYYLKIDDISHLHNNYKKQTKHFNIIVSAYEFNNLSLLDQHNMIYKIFFTDIPKKIYAIQLKTYNIHQWNKIKNKSLSFISCIHNKKNKKSSILIP</sequence>
<dbReference type="Pfam" id="PF01722">
    <property type="entry name" value="BolA"/>
    <property type="match status" value="1"/>
</dbReference>
<dbReference type="AlphaFoldDB" id="A0A451DBN0"/>
<evidence type="ECO:0000313" key="3">
    <source>
        <dbReference type="EMBL" id="VFP83781.1"/>
    </source>
</evidence>
<evidence type="ECO:0000256" key="2">
    <source>
        <dbReference type="RuleBase" id="RU003860"/>
    </source>
</evidence>
<dbReference type="PANTHER" id="PTHR46229:SF2">
    <property type="entry name" value="BOLA-LIKE PROTEIN 1"/>
    <property type="match status" value="1"/>
</dbReference>
<dbReference type="Proteomes" id="UP000294349">
    <property type="component" value="Chromosome"/>
</dbReference>
<dbReference type="GO" id="GO:0003677">
    <property type="term" value="F:DNA binding"/>
    <property type="evidence" value="ECO:0007669"/>
    <property type="project" value="UniProtKB-KW"/>
</dbReference>
<name>A0A451DBN0_9GAMM</name>
<proteinExistence type="inferred from homology"/>
<dbReference type="Gene3D" id="3.30.300.90">
    <property type="entry name" value="BolA-like"/>
    <property type="match status" value="1"/>
</dbReference>
<dbReference type="PANTHER" id="PTHR46229">
    <property type="entry name" value="BOLA TRANSCRIPTION REGULATOR"/>
    <property type="match status" value="1"/>
</dbReference>
<accession>A0A451DBN0</accession>
<dbReference type="InterPro" id="IPR002634">
    <property type="entry name" value="BolA"/>
</dbReference>